<feature type="signal peptide" evidence="2">
    <location>
        <begin position="1"/>
        <end position="33"/>
    </location>
</feature>
<organism evidence="3 4">
    <name type="scientific">Nocardia beijingensis</name>
    <dbReference type="NCBI Taxonomy" id="95162"/>
    <lineage>
        <taxon>Bacteria</taxon>
        <taxon>Bacillati</taxon>
        <taxon>Actinomycetota</taxon>
        <taxon>Actinomycetes</taxon>
        <taxon>Mycobacteriales</taxon>
        <taxon>Nocardiaceae</taxon>
        <taxon>Nocardia</taxon>
    </lineage>
</organism>
<keyword evidence="4" id="KW-1185">Reference proteome</keyword>
<dbReference type="EMBL" id="JBIRXV010000001">
    <property type="protein sequence ID" value="MFI2319504.1"/>
    <property type="molecule type" value="Genomic_DNA"/>
</dbReference>
<evidence type="ECO:0000256" key="1">
    <source>
        <dbReference type="ARBA" id="ARBA00005564"/>
    </source>
</evidence>
<keyword evidence="2" id="KW-0732">Signal</keyword>
<dbReference type="Gene3D" id="2.130.10.10">
    <property type="entry name" value="YVTN repeat-like/Quinoprotein amine dehydrogenase"/>
    <property type="match status" value="3"/>
</dbReference>
<dbReference type="InterPro" id="IPR019405">
    <property type="entry name" value="Lactonase_7-beta_prop"/>
</dbReference>
<reference evidence="3 4" key="1">
    <citation type="submission" date="2024-10" db="EMBL/GenBank/DDBJ databases">
        <title>The Natural Products Discovery Center: Release of the First 8490 Sequenced Strains for Exploring Actinobacteria Biosynthetic Diversity.</title>
        <authorList>
            <person name="Kalkreuter E."/>
            <person name="Kautsar S.A."/>
            <person name="Yang D."/>
            <person name="Bader C.D."/>
            <person name="Teijaro C.N."/>
            <person name="Fluegel L."/>
            <person name="Davis C.M."/>
            <person name="Simpson J.R."/>
            <person name="Lauterbach L."/>
            <person name="Steele A.D."/>
            <person name="Gui C."/>
            <person name="Meng S."/>
            <person name="Li G."/>
            <person name="Viehrig K."/>
            <person name="Ye F."/>
            <person name="Su P."/>
            <person name="Kiefer A.F."/>
            <person name="Nichols A."/>
            <person name="Cepeda A.J."/>
            <person name="Yan W."/>
            <person name="Fan B."/>
            <person name="Jiang Y."/>
            <person name="Adhikari A."/>
            <person name="Zheng C.-J."/>
            <person name="Schuster L."/>
            <person name="Cowan T.M."/>
            <person name="Smanski M.J."/>
            <person name="Chevrette M.G."/>
            <person name="De Carvalho L.P.S."/>
            <person name="Shen B."/>
        </authorList>
    </citation>
    <scope>NUCLEOTIDE SEQUENCE [LARGE SCALE GENOMIC DNA]</scope>
    <source>
        <strain evidence="3 4">NPDC019626</strain>
    </source>
</reference>
<evidence type="ECO:0000313" key="4">
    <source>
        <dbReference type="Proteomes" id="UP001611450"/>
    </source>
</evidence>
<proteinExistence type="inferred from homology"/>
<dbReference type="InterPro" id="IPR050282">
    <property type="entry name" value="Cycloisomerase_2"/>
</dbReference>
<dbReference type="PANTHER" id="PTHR30344:SF1">
    <property type="entry name" value="6-PHOSPHOGLUCONOLACTONASE"/>
    <property type="match status" value="1"/>
</dbReference>
<protein>
    <submittedName>
        <fullName evidence="3">Lactonase family protein</fullName>
    </submittedName>
</protein>
<dbReference type="Pfam" id="PF10282">
    <property type="entry name" value="Lactonase"/>
    <property type="match status" value="1"/>
</dbReference>
<dbReference type="InterPro" id="IPR011045">
    <property type="entry name" value="N2O_reductase_N"/>
</dbReference>
<accession>A0ABW7W9A0</accession>
<dbReference type="Proteomes" id="UP001611450">
    <property type="component" value="Unassembled WGS sequence"/>
</dbReference>
<dbReference type="InterPro" id="IPR015943">
    <property type="entry name" value="WD40/YVTN_repeat-like_dom_sf"/>
</dbReference>
<dbReference type="PANTHER" id="PTHR30344">
    <property type="entry name" value="6-PHOSPHOGLUCONOLACTONASE-RELATED"/>
    <property type="match status" value="1"/>
</dbReference>
<name>A0ABW7W9A0_9NOCA</name>
<evidence type="ECO:0000256" key="2">
    <source>
        <dbReference type="SAM" id="SignalP"/>
    </source>
</evidence>
<evidence type="ECO:0000313" key="3">
    <source>
        <dbReference type="EMBL" id="MFI2319504.1"/>
    </source>
</evidence>
<feature type="chain" id="PRO_5045577532" evidence="2">
    <location>
        <begin position="34"/>
        <end position="379"/>
    </location>
</feature>
<comment type="caution">
    <text evidence="3">The sequence shown here is derived from an EMBL/GenBank/DDBJ whole genome shotgun (WGS) entry which is preliminary data.</text>
</comment>
<dbReference type="RefSeq" id="WP_396945718.1">
    <property type="nucleotide sequence ID" value="NZ_JBIRXV010000001.1"/>
</dbReference>
<comment type="similarity">
    <text evidence="1">Belongs to the cycloisomerase 2 family.</text>
</comment>
<dbReference type="SUPFAM" id="SSF50974">
    <property type="entry name" value="Nitrous oxide reductase, N-terminal domain"/>
    <property type="match status" value="1"/>
</dbReference>
<gene>
    <name evidence="3" type="ORF">ACH47G_03380</name>
</gene>
<sequence>MFRTTRRSRRAAAGLAAAFLLASAGWLNTPVSAADPGARFLVIGGAGSSNISVLGLDGAGALSRVAGSPFPAGTGGLSLSVTSDGRKVYAANTVSGTVEGYALSGNGTLSPVPGAHLDLGGPGVGVLPSPDGRTLFVTTGAVTNEIRSYRIAASGALEPTGAAPARIPGVSGLSMPAVTPDGRFLFAVGWLEATVFSFAVGPDGALTLVDSAAAGLMSTIPGVTPDGRFLYTSNEAEGDISAFAIGADGHLNPVPGSPFRTGLMPLPHGAMFTSDGQRMYLAESMAAGIAGFSVAGDGSLTPLPGSPYPAPTGTMPGRVLVDSVSQRVFLVDALTVAGTSRVHTYAMAADGRLTSAGEPVDTGLIFSDGPSAAIATQSR</sequence>